<keyword evidence="2" id="KW-1185">Reference proteome</keyword>
<reference evidence="1 2" key="1">
    <citation type="journal article" date="2019" name="Nat. Ecol. Evol.">
        <title>Megaphylogeny resolves global patterns of mushroom evolution.</title>
        <authorList>
            <person name="Varga T."/>
            <person name="Krizsan K."/>
            <person name="Foldi C."/>
            <person name="Dima B."/>
            <person name="Sanchez-Garcia M."/>
            <person name="Sanchez-Ramirez S."/>
            <person name="Szollosi G.J."/>
            <person name="Szarkandi J.G."/>
            <person name="Papp V."/>
            <person name="Albert L."/>
            <person name="Andreopoulos W."/>
            <person name="Angelini C."/>
            <person name="Antonin V."/>
            <person name="Barry K.W."/>
            <person name="Bougher N.L."/>
            <person name="Buchanan P."/>
            <person name="Buyck B."/>
            <person name="Bense V."/>
            <person name="Catcheside P."/>
            <person name="Chovatia M."/>
            <person name="Cooper J."/>
            <person name="Damon W."/>
            <person name="Desjardin D."/>
            <person name="Finy P."/>
            <person name="Geml J."/>
            <person name="Haridas S."/>
            <person name="Hughes K."/>
            <person name="Justo A."/>
            <person name="Karasinski D."/>
            <person name="Kautmanova I."/>
            <person name="Kiss B."/>
            <person name="Kocsube S."/>
            <person name="Kotiranta H."/>
            <person name="LaButti K.M."/>
            <person name="Lechner B.E."/>
            <person name="Liimatainen K."/>
            <person name="Lipzen A."/>
            <person name="Lukacs Z."/>
            <person name="Mihaltcheva S."/>
            <person name="Morgado L.N."/>
            <person name="Niskanen T."/>
            <person name="Noordeloos M.E."/>
            <person name="Ohm R.A."/>
            <person name="Ortiz-Santana B."/>
            <person name="Ovrebo C."/>
            <person name="Racz N."/>
            <person name="Riley R."/>
            <person name="Savchenko A."/>
            <person name="Shiryaev A."/>
            <person name="Soop K."/>
            <person name="Spirin V."/>
            <person name="Szebenyi C."/>
            <person name="Tomsovsky M."/>
            <person name="Tulloss R.E."/>
            <person name="Uehling J."/>
            <person name="Grigoriev I.V."/>
            <person name="Vagvolgyi C."/>
            <person name="Papp T."/>
            <person name="Martin F.M."/>
            <person name="Miettinen O."/>
            <person name="Hibbett D.S."/>
            <person name="Nagy L.G."/>
        </authorList>
    </citation>
    <scope>NUCLEOTIDE SEQUENCE [LARGE SCALE GENOMIC DNA]</scope>
    <source>
        <strain evidence="1 2">CBS 166.37</strain>
    </source>
</reference>
<dbReference type="Proteomes" id="UP000308652">
    <property type="component" value="Unassembled WGS sequence"/>
</dbReference>
<sequence>MRKSFLSQRPKAKAQRCGPVLRRGRRLGLIILVFPPLFCAVFYPTYTHMSFLLPNENRRHLERPTFYYKHATTHLHYISPEAHPSHTHFPVSFFRELNLHSLSSAVRPPQFTQPARSLVLLRAPSTSIAQY</sequence>
<accession>A0A5C3LST3</accession>
<dbReference type="EMBL" id="ML213617">
    <property type="protein sequence ID" value="TFK35980.1"/>
    <property type="molecule type" value="Genomic_DNA"/>
</dbReference>
<gene>
    <name evidence="1" type="ORF">BDQ12DRAFT_262469</name>
</gene>
<name>A0A5C3LST3_9AGAR</name>
<dbReference type="AlphaFoldDB" id="A0A5C3LST3"/>
<organism evidence="1 2">
    <name type="scientific">Crucibulum laeve</name>
    <dbReference type="NCBI Taxonomy" id="68775"/>
    <lineage>
        <taxon>Eukaryota</taxon>
        <taxon>Fungi</taxon>
        <taxon>Dikarya</taxon>
        <taxon>Basidiomycota</taxon>
        <taxon>Agaricomycotina</taxon>
        <taxon>Agaricomycetes</taxon>
        <taxon>Agaricomycetidae</taxon>
        <taxon>Agaricales</taxon>
        <taxon>Agaricineae</taxon>
        <taxon>Nidulariaceae</taxon>
        <taxon>Crucibulum</taxon>
    </lineage>
</organism>
<evidence type="ECO:0000313" key="2">
    <source>
        <dbReference type="Proteomes" id="UP000308652"/>
    </source>
</evidence>
<proteinExistence type="predicted"/>
<protein>
    <submittedName>
        <fullName evidence="1">Uncharacterized protein</fullName>
    </submittedName>
</protein>
<evidence type="ECO:0000313" key="1">
    <source>
        <dbReference type="EMBL" id="TFK35980.1"/>
    </source>
</evidence>